<comment type="subcellular location">
    <subcellularLocation>
        <location evidence="6">Nucleus</location>
        <location evidence="6">Nucleolus</location>
    </subcellularLocation>
</comment>
<dbReference type="PANTHER" id="PTHR48414">
    <property type="entry name" value="POP5 HOMOLOG, RIBONUCLEASE P_MRP SUBUNIT"/>
    <property type="match status" value="1"/>
</dbReference>
<evidence type="ECO:0000313" key="8">
    <source>
        <dbReference type="Proteomes" id="UP000792457"/>
    </source>
</evidence>
<reference evidence="7" key="1">
    <citation type="submission" date="2013-04" db="EMBL/GenBank/DDBJ databases">
        <authorList>
            <person name="Qu J."/>
            <person name="Murali S.C."/>
            <person name="Bandaranaike D."/>
            <person name="Bellair M."/>
            <person name="Blankenburg K."/>
            <person name="Chao H."/>
            <person name="Dinh H."/>
            <person name="Doddapaneni H."/>
            <person name="Downs B."/>
            <person name="Dugan-Rocha S."/>
            <person name="Elkadiri S."/>
            <person name="Gnanaolivu R.D."/>
            <person name="Hernandez B."/>
            <person name="Javaid M."/>
            <person name="Jayaseelan J.C."/>
            <person name="Lee S."/>
            <person name="Li M."/>
            <person name="Ming W."/>
            <person name="Munidasa M."/>
            <person name="Muniz J."/>
            <person name="Nguyen L."/>
            <person name="Ongeri F."/>
            <person name="Osuji N."/>
            <person name="Pu L.-L."/>
            <person name="Puazo M."/>
            <person name="Qu C."/>
            <person name="Quiroz J."/>
            <person name="Raj R."/>
            <person name="Weissenberger G."/>
            <person name="Xin Y."/>
            <person name="Zou X."/>
            <person name="Han Y."/>
            <person name="Richards S."/>
            <person name="Worley K."/>
            <person name="Muzny D."/>
            <person name="Gibbs R."/>
        </authorList>
    </citation>
    <scope>NUCLEOTIDE SEQUENCE</scope>
    <source>
        <strain evidence="7">Sampled in the wild</strain>
    </source>
</reference>
<evidence type="ECO:0000256" key="2">
    <source>
        <dbReference type="ARBA" id="ARBA00022552"/>
    </source>
</evidence>
<comment type="caution">
    <text evidence="7">The sequence shown here is derived from an EMBL/GenBank/DDBJ whole genome shotgun (WGS) entry which is preliminary data.</text>
</comment>
<evidence type="ECO:0000256" key="5">
    <source>
        <dbReference type="ARBA" id="ARBA00044198"/>
    </source>
</evidence>
<dbReference type="GO" id="GO:0001682">
    <property type="term" value="P:tRNA 5'-leader removal"/>
    <property type="evidence" value="ECO:0007669"/>
    <property type="project" value="InterPro"/>
</dbReference>
<keyword evidence="4 6" id="KW-0539">Nucleus</keyword>
<keyword evidence="8" id="KW-1185">Reference proteome</keyword>
<dbReference type="GO" id="GO:0033204">
    <property type="term" value="F:ribonuclease P RNA binding"/>
    <property type="evidence" value="ECO:0007669"/>
    <property type="project" value="InterPro"/>
</dbReference>
<comment type="function">
    <text evidence="6">Component of ribonuclease P, a protein complex that generates mature tRNA molecules by cleaving their 5'-ends.</text>
</comment>
<dbReference type="Proteomes" id="UP000792457">
    <property type="component" value="Unassembled WGS sequence"/>
</dbReference>
<dbReference type="Gene3D" id="3.30.70.3250">
    <property type="entry name" value="Ribonuclease P, Pop5 subunit"/>
    <property type="match status" value="1"/>
</dbReference>
<proteinExistence type="inferred from homology"/>
<dbReference type="GO" id="GO:0006364">
    <property type="term" value="P:rRNA processing"/>
    <property type="evidence" value="ECO:0007669"/>
    <property type="project" value="UniProtKB-KW"/>
</dbReference>
<accession>A0A8K0JXW7</accession>
<evidence type="ECO:0000256" key="6">
    <source>
        <dbReference type="PIRNR" id="PIRNR023803"/>
    </source>
</evidence>
<dbReference type="InterPro" id="IPR016819">
    <property type="entry name" value="RNase_P/MRP_POP5"/>
</dbReference>
<comment type="similarity">
    <text evidence="1 6">Belongs to the eukaryotic/archaeal RNase P protein component 2 family.</text>
</comment>
<organism evidence="7 8">
    <name type="scientific">Ladona fulva</name>
    <name type="common">Scarce chaser dragonfly</name>
    <name type="synonym">Libellula fulva</name>
    <dbReference type="NCBI Taxonomy" id="123851"/>
    <lineage>
        <taxon>Eukaryota</taxon>
        <taxon>Metazoa</taxon>
        <taxon>Ecdysozoa</taxon>
        <taxon>Arthropoda</taxon>
        <taxon>Hexapoda</taxon>
        <taxon>Insecta</taxon>
        <taxon>Pterygota</taxon>
        <taxon>Palaeoptera</taxon>
        <taxon>Odonata</taxon>
        <taxon>Epiprocta</taxon>
        <taxon>Anisoptera</taxon>
        <taxon>Libelluloidea</taxon>
        <taxon>Libellulidae</taxon>
        <taxon>Ladona</taxon>
    </lineage>
</organism>
<name>A0A8K0JXW7_LADFU</name>
<protein>
    <recommendedName>
        <fullName evidence="5 6">Ribonuclease P/MRP protein subunit POP5</fullName>
    </recommendedName>
</protein>
<dbReference type="GO" id="GO:0030677">
    <property type="term" value="C:ribonuclease P complex"/>
    <property type="evidence" value="ECO:0007669"/>
    <property type="project" value="InterPro"/>
</dbReference>
<evidence type="ECO:0000256" key="4">
    <source>
        <dbReference type="ARBA" id="ARBA00023242"/>
    </source>
</evidence>
<dbReference type="SUPFAM" id="SSF160350">
    <property type="entry name" value="Rnp2-like"/>
    <property type="match status" value="1"/>
</dbReference>
<dbReference type="Pfam" id="PF01900">
    <property type="entry name" value="RNase_P_Rpp14"/>
    <property type="match status" value="1"/>
</dbReference>
<keyword evidence="3 6" id="KW-0819">tRNA processing</keyword>
<evidence type="ECO:0000256" key="3">
    <source>
        <dbReference type="ARBA" id="ARBA00022694"/>
    </source>
</evidence>
<dbReference type="InterPro" id="IPR002759">
    <property type="entry name" value="Pop5/Rpp14/Rnp2-like"/>
</dbReference>
<evidence type="ECO:0000313" key="7">
    <source>
        <dbReference type="EMBL" id="KAG8222253.1"/>
    </source>
</evidence>
<keyword evidence="2" id="KW-0698">rRNA processing</keyword>
<dbReference type="EMBL" id="KZ308127">
    <property type="protein sequence ID" value="KAG8222253.1"/>
    <property type="molecule type" value="Genomic_DNA"/>
</dbReference>
<dbReference type="OrthoDB" id="277888at2759"/>
<dbReference type="GO" id="GO:0005730">
    <property type="term" value="C:nucleolus"/>
    <property type="evidence" value="ECO:0007669"/>
    <property type="project" value="UniProtKB-SubCell"/>
</dbReference>
<dbReference type="InterPro" id="IPR038085">
    <property type="entry name" value="Rnp2-like_sf"/>
</dbReference>
<gene>
    <name evidence="7" type="ORF">J437_LFUL001451</name>
</gene>
<dbReference type="PIRSF" id="PIRSF023803">
    <property type="entry name" value="Ribonuclease_P_prd"/>
    <property type="match status" value="1"/>
</dbReference>
<reference evidence="7" key="2">
    <citation type="submission" date="2017-10" db="EMBL/GenBank/DDBJ databases">
        <title>Ladona fulva Genome sequencing and assembly.</title>
        <authorList>
            <person name="Murali S."/>
            <person name="Richards S."/>
            <person name="Bandaranaike D."/>
            <person name="Bellair M."/>
            <person name="Blankenburg K."/>
            <person name="Chao H."/>
            <person name="Dinh H."/>
            <person name="Doddapaneni H."/>
            <person name="Dugan-Rocha S."/>
            <person name="Elkadiri S."/>
            <person name="Gnanaolivu R."/>
            <person name="Hernandez B."/>
            <person name="Skinner E."/>
            <person name="Javaid M."/>
            <person name="Lee S."/>
            <person name="Li M."/>
            <person name="Ming W."/>
            <person name="Munidasa M."/>
            <person name="Muniz J."/>
            <person name="Nguyen L."/>
            <person name="Hughes D."/>
            <person name="Osuji N."/>
            <person name="Pu L.-L."/>
            <person name="Puazo M."/>
            <person name="Qu C."/>
            <person name="Quiroz J."/>
            <person name="Raj R."/>
            <person name="Weissenberger G."/>
            <person name="Xin Y."/>
            <person name="Zou X."/>
            <person name="Han Y."/>
            <person name="Worley K."/>
            <person name="Muzny D."/>
            <person name="Gibbs R."/>
        </authorList>
    </citation>
    <scope>NUCLEOTIDE SEQUENCE</scope>
    <source>
        <strain evidence="7">Sampled in the wild</strain>
    </source>
</reference>
<sequence>MVRYKNRYIAVRVDPVDASEHAHYRLNSSDLYNAVYDKIQQLHGDFGVAATKVGLCAKYCNEMTRVAFIRARHGPHTIVATTLPFINEIAHKRVVIRTLHCGATMLQCHKFLKKYQRKELERTWMIMKPTERIKLEEEIMNIGLTSFKNKSRRN</sequence>
<evidence type="ECO:0000256" key="1">
    <source>
        <dbReference type="ARBA" id="ARBA00010800"/>
    </source>
</evidence>
<dbReference type="PANTHER" id="PTHR48414:SF1">
    <property type="entry name" value="POP5 HOMOLOG, RIBONUCLEASE P_MRP SUBUNIT"/>
    <property type="match status" value="1"/>
</dbReference>
<dbReference type="AlphaFoldDB" id="A0A8K0JXW7"/>